<evidence type="ECO:0000256" key="1">
    <source>
        <dbReference type="SAM" id="MobiDB-lite"/>
    </source>
</evidence>
<gene>
    <name evidence="2" type="ORF">SCP_1401780</name>
</gene>
<name>A0A401H2Z5_9APHY</name>
<dbReference type="EMBL" id="BFAD01000014">
    <property type="protein sequence ID" value="GBE88773.1"/>
    <property type="molecule type" value="Genomic_DNA"/>
</dbReference>
<organism evidence="2 3">
    <name type="scientific">Sparassis crispa</name>
    <dbReference type="NCBI Taxonomy" id="139825"/>
    <lineage>
        <taxon>Eukaryota</taxon>
        <taxon>Fungi</taxon>
        <taxon>Dikarya</taxon>
        <taxon>Basidiomycota</taxon>
        <taxon>Agaricomycotina</taxon>
        <taxon>Agaricomycetes</taxon>
        <taxon>Polyporales</taxon>
        <taxon>Sparassidaceae</taxon>
        <taxon>Sparassis</taxon>
    </lineage>
</organism>
<dbReference type="GeneID" id="38785690"/>
<reference evidence="2 3" key="1">
    <citation type="journal article" date="2018" name="Sci. Rep.">
        <title>Genome sequence of the cauliflower mushroom Sparassis crispa (Hanabiratake) and its association with beneficial usage.</title>
        <authorList>
            <person name="Kiyama R."/>
            <person name="Furutani Y."/>
            <person name="Kawaguchi K."/>
            <person name="Nakanishi T."/>
        </authorList>
    </citation>
    <scope>NUCLEOTIDE SEQUENCE [LARGE SCALE GENOMIC DNA]</scope>
</reference>
<keyword evidence="3" id="KW-1185">Reference proteome</keyword>
<accession>A0A401H2Z5</accession>
<dbReference type="InParanoid" id="A0A401H2Z5"/>
<dbReference type="RefSeq" id="XP_027619686.1">
    <property type="nucleotide sequence ID" value="XM_027763885.1"/>
</dbReference>
<sequence length="260" mass="29366">MLLYDEEPKEKLVLLEGPKYWLPKDEIVRPGVMRETKPVSLSTLCGKYLVVWQDEDESPGERTAASKWRDTVTLERRKSARQRDPDPDGFKGVLQLEHFFGYFHELSATYVRGKQVPNQWELIASDISSPDLPVESLTMEVTNVVDDSGHHFVNFHVDQAYYTSNWLGKKQTKPNVDELLTDAERERLGMRLTAADVEKRAKEGKMGRRGAKRKAKGDDKEPRKKCKEEIIAVGSLLASSSRTIIPSDALAAPLTKDAAP</sequence>
<proteinExistence type="predicted"/>
<feature type="compositionally biased region" description="Basic and acidic residues" evidence="1">
    <location>
        <begin position="216"/>
        <end position="225"/>
    </location>
</feature>
<feature type="region of interest" description="Disordered" evidence="1">
    <location>
        <begin position="198"/>
        <end position="225"/>
    </location>
</feature>
<evidence type="ECO:0000313" key="3">
    <source>
        <dbReference type="Proteomes" id="UP000287166"/>
    </source>
</evidence>
<dbReference type="AlphaFoldDB" id="A0A401H2Z5"/>
<dbReference type="Proteomes" id="UP000287166">
    <property type="component" value="Unassembled WGS sequence"/>
</dbReference>
<comment type="caution">
    <text evidence="2">The sequence shown here is derived from an EMBL/GenBank/DDBJ whole genome shotgun (WGS) entry which is preliminary data.</text>
</comment>
<evidence type="ECO:0000313" key="2">
    <source>
        <dbReference type="EMBL" id="GBE88773.1"/>
    </source>
</evidence>
<protein>
    <submittedName>
        <fullName evidence="2">Uncharacterized protein</fullName>
    </submittedName>
</protein>